<dbReference type="Gene3D" id="3.30.70.1400">
    <property type="entry name" value="Aminomethyltransferase beta-barrel domains"/>
    <property type="match status" value="1"/>
</dbReference>
<dbReference type="GO" id="GO:0005829">
    <property type="term" value="C:cytosol"/>
    <property type="evidence" value="ECO:0007669"/>
    <property type="project" value="TreeGrafter"/>
</dbReference>
<keyword evidence="12" id="KW-1185">Reference proteome</keyword>
<dbReference type="Pfam" id="PF08669">
    <property type="entry name" value="GCV_T_C"/>
    <property type="match status" value="1"/>
</dbReference>
<evidence type="ECO:0000256" key="7">
    <source>
        <dbReference type="HAMAP-Rule" id="MF_00259"/>
    </source>
</evidence>
<keyword evidence="11" id="KW-0489">Methyltransferase</keyword>
<protein>
    <recommendedName>
        <fullName evidence="2 7">Aminomethyltransferase</fullName>
        <ecNumber evidence="2 7">2.1.2.10</ecNumber>
    </recommendedName>
    <alternativeName>
        <fullName evidence="5 7">Glycine cleavage system T protein</fullName>
    </alternativeName>
</protein>
<dbReference type="InterPro" id="IPR022903">
    <property type="entry name" value="GcvT_bac"/>
</dbReference>
<dbReference type="EC" id="2.1.2.10" evidence="2 7"/>
<dbReference type="GO" id="GO:0005960">
    <property type="term" value="C:glycine cleavage complex"/>
    <property type="evidence" value="ECO:0007669"/>
    <property type="project" value="InterPro"/>
</dbReference>
<dbReference type="RefSeq" id="WP_107036545.1">
    <property type="nucleotide sequence ID" value="NZ_PUBV01000021.1"/>
</dbReference>
<dbReference type="PIRSF" id="PIRSF006487">
    <property type="entry name" value="GcvT"/>
    <property type="match status" value="1"/>
</dbReference>
<comment type="subunit">
    <text evidence="7">The glycine cleavage system is composed of four proteins: P, T, L and H.</text>
</comment>
<evidence type="ECO:0000256" key="8">
    <source>
        <dbReference type="PIRSR" id="PIRSR006487-1"/>
    </source>
</evidence>
<dbReference type="GO" id="GO:0004047">
    <property type="term" value="F:aminomethyltransferase activity"/>
    <property type="evidence" value="ECO:0007669"/>
    <property type="project" value="UniProtKB-UniRule"/>
</dbReference>
<dbReference type="GO" id="GO:0008168">
    <property type="term" value="F:methyltransferase activity"/>
    <property type="evidence" value="ECO:0007669"/>
    <property type="project" value="UniProtKB-KW"/>
</dbReference>
<dbReference type="NCBIfam" id="TIGR00528">
    <property type="entry name" value="gcvT"/>
    <property type="match status" value="1"/>
</dbReference>
<dbReference type="SUPFAM" id="SSF101790">
    <property type="entry name" value="Aminomethyltransferase beta-barrel domain"/>
    <property type="match status" value="1"/>
</dbReference>
<dbReference type="AlphaFoldDB" id="A0A2V1IWS8"/>
<evidence type="ECO:0000256" key="3">
    <source>
        <dbReference type="ARBA" id="ARBA00022576"/>
    </source>
</evidence>
<evidence type="ECO:0000259" key="9">
    <source>
        <dbReference type="Pfam" id="PF01571"/>
    </source>
</evidence>
<dbReference type="PANTHER" id="PTHR43757">
    <property type="entry name" value="AMINOMETHYLTRANSFERASE"/>
    <property type="match status" value="1"/>
</dbReference>
<evidence type="ECO:0000256" key="4">
    <source>
        <dbReference type="ARBA" id="ARBA00022679"/>
    </source>
</evidence>
<evidence type="ECO:0000256" key="6">
    <source>
        <dbReference type="ARBA" id="ARBA00047665"/>
    </source>
</evidence>
<keyword evidence="3 7" id="KW-0032">Aminotransferase</keyword>
<name>A0A2V1IWS8_9BACT</name>
<dbReference type="FunFam" id="3.30.70.1400:FF:000001">
    <property type="entry name" value="Aminomethyltransferase"/>
    <property type="match status" value="1"/>
</dbReference>
<accession>A0A2V1IWS8</accession>
<organism evidence="11 12">
    <name type="scientific">Paramuribaculum intestinale</name>
    <dbReference type="NCBI Taxonomy" id="2094151"/>
    <lineage>
        <taxon>Bacteria</taxon>
        <taxon>Pseudomonadati</taxon>
        <taxon>Bacteroidota</taxon>
        <taxon>Bacteroidia</taxon>
        <taxon>Bacteroidales</taxon>
        <taxon>Muribaculaceae</taxon>
        <taxon>Paramuribaculum</taxon>
    </lineage>
</organism>
<dbReference type="Pfam" id="PF01571">
    <property type="entry name" value="GCV_T"/>
    <property type="match status" value="1"/>
</dbReference>
<dbReference type="InterPro" id="IPR028896">
    <property type="entry name" value="GcvT/YgfZ/DmdA"/>
</dbReference>
<evidence type="ECO:0000256" key="2">
    <source>
        <dbReference type="ARBA" id="ARBA00012616"/>
    </source>
</evidence>
<dbReference type="GO" id="GO:0032259">
    <property type="term" value="P:methylation"/>
    <property type="evidence" value="ECO:0007669"/>
    <property type="project" value="UniProtKB-KW"/>
</dbReference>
<comment type="function">
    <text evidence="7">The glycine cleavage system catalyzes the degradation of glycine.</text>
</comment>
<feature type="domain" description="Aminomethyltransferase C-terminal" evidence="10">
    <location>
        <begin position="282"/>
        <end position="361"/>
    </location>
</feature>
<reference evidence="12" key="1">
    <citation type="submission" date="2018-02" db="EMBL/GenBank/DDBJ databases">
        <authorList>
            <person name="Clavel T."/>
            <person name="Strowig T."/>
        </authorList>
    </citation>
    <scope>NUCLEOTIDE SEQUENCE [LARGE SCALE GENOMIC DNA]</scope>
    <source>
        <strain evidence="12">DSM 100764</strain>
    </source>
</reference>
<dbReference type="Gene3D" id="3.30.1360.120">
    <property type="entry name" value="Probable tRNA modification gtpase trme, domain 1"/>
    <property type="match status" value="1"/>
</dbReference>
<comment type="catalytic activity">
    <reaction evidence="6 7">
        <text>N(6)-[(R)-S(8)-aminomethyldihydrolipoyl]-L-lysyl-[protein] + (6S)-5,6,7,8-tetrahydrofolate = N(6)-[(R)-dihydrolipoyl]-L-lysyl-[protein] + (6R)-5,10-methylene-5,6,7,8-tetrahydrofolate + NH4(+)</text>
        <dbReference type="Rhea" id="RHEA:16945"/>
        <dbReference type="Rhea" id="RHEA-COMP:10475"/>
        <dbReference type="Rhea" id="RHEA-COMP:10492"/>
        <dbReference type="ChEBI" id="CHEBI:15636"/>
        <dbReference type="ChEBI" id="CHEBI:28938"/>
        <dbReference type="ChEBI" id="CHEBI:57453"/>
        <dbReference type="ChEBI" id="CHEBI:83100"/>
        <dbReference type="ChEBI" id="CHEBI:83143"/>
        <dbReference type="EC" id="2.1.2.10"/>
    </reaction>
</comment>
<dbReference type="Gene3D" id="2.40.30.110">
    <property type="entry name" value="Aminomethyltransferase beta-barrel domains"/>
    <property type="match status" value="1"/>
</dbReference>
<evidence type="ECO:0000256" key="1">
    <source>
        <dbReference type="ARBA" id="ARBA00008609"/>
    </source>
</evidence>
<dbReference type="InterPro" id="IPR006223">
    <property type="entry name" value="GcvT"/>
</dbReference>
<dbReference type="SUPFAM" id="SSF103025">
    <property type="entry name" value="Folate-binding domain"/>
    <property type="match status" value="1"/>
</dbReference>
<dbReference type="Gene3D" id="4.10.1250.10">
    <property type="entry name" value="Aminomethyltransferase fragment"/>
    <property type="match status" value="1"/>
</dbReference>
<keyword evidence="4 7" id="KW-0808">Transferase</keyword>
<dbReference type="Proteomes" id="UP000244925">
    <property type="component" value="Unassembled WGS sequence"/>
</dbReference>
<feature type="domain" description="GCVT N-terminal" evidence="9">
    <location>
        <begin position="9"/>
        <end position="262"/>
    </location>
</feature>
<dbReference type="InterPro" id="IPR029043">
    <property type="entry name" value="GcvT/YgfZ_C"/>
</dbReference>
<comment type="caution">
    <text evidence="11">The sequence shown here is derived from an EMBL/GenBank/DDBJ whole genome shotgun (WGS) entry which is preliminary data.</text>
</comment>
<sequence>MPENKKTCLHSRHVAQGAQMSPFGGFDMPIQYEGITEEHEAVRNRCGVFDVSHMGEVSVTGPDAERYISRLFTNDVAGAAPGKIFYGMMLREDGGTVDDLLVYKRGENDFFPVINAANIDKDLDWMRSQAAGVDVDIVDLSDSIGELAVQGSESERVMEEVLGLPCSELTFYTFKELDKDGSHLIVSRTGYTGEDGFEIYADHGAICRFWDQLMDSGRCAPCGLGCRDTLRFEVGLPLYGDELTDEITPLEAGLGIFVKLDKAGGFVGCEALKKQKAEGLRRKLVGLEIHDRAIARHGCEVVDRSDGRVIGHVTTGYRGISVDKSVAMAMIETTYAEKGSEVAVKVRKKTFPATVTAKKFYRKSYKK</sequence>
<dbReference type="PANTHER" id="PTHR43757:SF2">
    <property type="entry name" value="AMINOMETHYLTRANSFERASE, MITOCHONDRIAL"/>
    <property type="match status" value="1"/>
</dbReference>
<evidence type="ECO:0000259" key="10">
    <source>
        <dbReference type="Pfam" id="PF08669"/>
    </source>
</evidence>
<feature type="binding site" evidence="8">
    <location>
        <position position="198"/>
    </location>
    <ligand>
        <name>substrate</name>
    </ligand>
</feature>
<dbReference type="InterPro" id="IPR027266">
    <property type="entry name" value="TrmE/GcvT-like"/>
</dbReference>
<dbReference type="EMBL" id="PUBV01000021">
    <property type="protein sequence ID" value="PWB06661.1"/>
    <property type="molecule type" value="Genomic_DNA"/>
</dbReference>
<evidence type="ECO:0000313" key="11">
    <source>
        <dbReference type="EMBL" id="PWB06661.1"/>
    </source>
</evidence>
<dbReference type="NCBIfam" id="NF001567">
    <property type="entry name" value="PRK00389.1"/>
    <property type="match status" value="1"/>
</dbReference>
<evidence type="ECO:0000256" key="5">
    <source>
        <dbReference type="ARBA" id="ARBA00031395"/>
    </source>
</evidence>
<dbReference type="InterPro" id="IPR013977">
    <property type="entry name" value="GcvT_C"/>
</dbReference>
<evidence type="ECO:0000313" key="12">
    <source>
        <dbReference type="Proteomes" id="UP000244925"/>
    </source>
</evidence>
<comment type="similarity">
    <text evidence="1 7">Belongs to the GcvT family.</text>
</comment>
<gene>
    <name evidence="7 11" type="primary">gcvT</name>
    <name evidence="11" type="ORF">C5O25_09705</name>
</gene>
<dbReference type="GO" id="GO:0019464">
    <property type="term" value="P:glycine decarboxylation via glycine cleavage system"/>
    <property type="evidence" value="ECO:0007669"/>
    <property type="project" value="UniProtKB-UniRule"/>
</dbReference>
<dbReference type="GO" id="GO:0008483">
    <property type="term" value="F:transaminase activity"/>
    <property type="evidence" value="ECO:0007669"/>
    <property type="project" value="UniProtKB-KW"/>
</dbReference>
<dbReference type="HAMAP" id="MF_00259">
    <property type="entry name" value="GcvT"/>
    <property type="match status" value="1"/>
</dbReference>
<proteinExistence type="inferred from homology"/>
<dbReference type="InterPro" id="IPR006222">
    <property type="entry name" value="GCVT_N"/>
</dbReference>